<evidence type="ECO:0000313" key="4">
    <source>
        <dbReference type="EMBL" id="GCD19689.1"/>
    </source>
</evidence>
<feature type="compositionally biased region" description="Low complexity" evidence="1">
    <location>
        <begin position="607"/>
        <end position="628"/>
    </location>
</feature>
<dbReference type="Pfam" id="PF11992">
    <property type="entry name" value="TgpA_N"/>
    <property type="match status" value="1"/>
</dbReference>
<evidence type="ECO:0000259" key="3">
    <source>
        <dbReference type="SMART" id="SM00460"/>
    </source>
</evidence>
<evidence type="ECO:0000256" key="2">
    <source>
        <dbReference type="SAM" id="Phobius"/>
    </source>
</evidence>
<dbReference type="InterPro" id="IPR038765">
    <property type="entry name" value="Papain-like_cys_pep_sf"/>
</dbReference>
<feature type="domain" description="Transglutaminase-like" evidence="3">
    <location>
        <begin position="508"/>
        <end position="578"/>
    </location>
</feature>
<name>A0A401UYC1_9CELL</name>
<dbReference type="PANTHER" id="PTHR42736:SF1">
    <property type="entry name" value="PROTEIN-GLUTAMINE GAMMA-GLUTAMYLTRANSFERASE"/>
    <property type="match status" value="1"/>
</dbReference>
<dbReference type="RefSeq" id="WP_124342223.1">
    <property type="nucleotide sequence ID" value="NZ_BHYL01000088.1"/>
</dbReference>
<organism evidence="4 5">
    <name type="scientific">Cellulomonas algicola</name>
    <dbReference type="NCBI Taxonomy" id="2071633"/>
    <lineage>
        <taxon>Bacteria</taxon>
        <taxon>Bacillati</taxon>
        <taxon>Actinomycetota</taxon>
        <taxon>Actinomycetes</taxon>
        <taxon>Micrococcales</taxon>
        <taxon>Cellulomonadaceae</taxon>
        <taxon>Cellulomonas</taxon>
    </lineage>
</organism>
<evidence type="ECO:0000313" key="5">
    <source>
        <dbReference type="Proteomes" id="UP000288246"/>
    </source>
</evidence>
<keyword evidence="2" id="KW-1133">Transmembrane helix</keyword>
<dbReference type="Pfam" id="PF01841">
    <property type="entry name" value="Transglut_core"/>
    <property type="match status" value="1"/>
</dbReference>
<dbReference type="SUPFAM" id="SSF54001">
    <property type="entry name" value="Cysteine proteinases"/>
    <property type="match status" value="1"/>
</dbReference>
<reference evidence="4 5" key="1">
    <citation type="submission" date="2018-11" db="EMBL/GenBank/DDBJ databases">
        <title>Draft genome sequence of Cellulomonas takizawaensis strain TKZ-21.</title>
        <authorList>
            <person name="Yamamura H."/>
            <person name="Hayashi T."/>
            <person name="Hamada M."/>
            <person name="Serisawa Y."/>
            <person name="Matsuyama K."/>
            <person name="Nakagawa Y."/>
            <person name="Otoguro M."/>
            <person name="Yanagida F."/>
            <person name="Hayakawa M."/>
        </authorList>
    </citation>
    <scope>NUCLEOTIDE SEQUENCE [LARGE SCALE GENOMIC DNA]</scope>
    <source>
        <strain evidence="4 5">TKZ-21</strain>
    </source>
</reference>
<keyword evidence="5" id="KW-1185">Reference proteome</keyword>
<accession>A0A401UYC1</accession>
<sequence length="767" mass="80325">MNAAPGRVPRGPRSLIATALCAIATCAAVTALSNLIEPGRWLTVTWVAVLLVAGVVAGTRAVTRSWWAPTLVGFVVLAAGLLVRYGAPPGRIQVLPDLGSLDRTLATAREGAAVINASLVPMAGVRPAELLVVAGAVTVLLVTDLVAVGIGIPALAGIPLLALWTPTVVLGFPASSWAVAWTGLAYLLLLALSATPTTAHSDRARRTGGALAGAVAVVVLALVAGPVVAALPGWASLALPTFGNGPVGPLQLSDNLDLRESLGTRSGQVVLRYTVVSPEDAAAAEASAEPDEDATGALEVPVPAPTDDAVVVTARIVGPLRAFTLTTFDGREWQRDDTLDLSTWEPGELLASDPALRGGAPDATRGSLATVDVEVGALRERRLPVSTFPRTVTVEGGWSYDELRDEVVGRRSTFDGMRYSMVVEVPDLMPDDLEDAPVGTPDDGGASLEVPGTDHREQIADLAREITADAETPYQQAMALQSYFRAGTNFTYDTRIAPARTEDAVWDFLQSRRGYCVQFATSMTLMARMLGIPARVGVGFLPGDANGDGQYVVTGRKSHAWPELYFADQGWVRFEPTPAIQAGLPPVWSDPFSAVDAPASQPDEAIPSAAAAPTGAATTAPAPSGPTAQEEAGASWTRVGVIGGIVLVLVVVGLSLVRRRTRTRADETPERAWLRTRRRLAAKGVSWSDSTTPRDAVAAVHDQVRATSGADLDEVTAAALRALARTVERQRYAPVPGDVDPDQLVRWTDEIVDGVGSVLTGASRSSS</sequence>
<feature type="transmembrane region" description="Helical" evidence="2">
    <location>
        <begin position="130"/>
        <end position="147"/>
    </location>
</feature>
<dbReference type="OrthoDB" id="9804023at2"/>
<proteinExistence type="predicted"/>
<dbReference type="InterPro" id="IPR002931">
    <property type="entry name" value="Transglutaminase-like"/>
</dbReference>
<comment type="caution">
    <text evidence="4">The sequence shown here is derived from an EMBL/GenBank/DDBJ whole genome shotgun (WGS) entry which is preliminary data.</text>
</comment>
<dbReference type="PANTHER" id="PTHR42736">
    <property type="entry name" value="PROTEIN-GLUTAMINE GAMMA-GLUTAMYLTRANSFERASE"/>
    <property type="match status" value="1"/>
</dbReference>
<feature type="transmembrane region" description="Helical" evidence="2">
    <location>
        <begin position="178"/>
        <end position="199"/>
    </location>
</feature>
<dbReference type="SMART" id="SM00460">
    <property type="entry name" value="TGc"/>
    <property type="match status" value="1"/>
</dbReference>
<gene>
    <name evidence="4" type="ORF">CTKZ_12510</name>
</gene>
<dbReference type="Proteomes" id="UP000288246">
    <property type="component" value="Unassembled WGS sequence"/>
</dbReference>
<protein>
    <recommendedName>
        <fullName evidence="3">Transglutaminase-like domain-containing protein</fullName>
    </recommendedName>
</protein>
<feature type="region of interest" description="Disordered" evidence="1">
    <location>
        <begin position="594"/>
        <end position="631"/>
    </location>
</feature>
<dbReference type="Pfam" id="PF13559">
    <property type="entry name" value="DUF4129"/>
    <property type="match status" value="1"/>
</dbReference>
<feature type="transmembrane region" description="Helical" evidence="2">
    <location>
        <begin position="636"/>
        <end position="657"/>
    </location>
</feature>
<dbReference type="InterPro" id="IPR052901">
    <property type="entry name" value="Bact_TGase-like"/>
</dbReference>
<dbReference type="InterPro" id="IPR021878">
    <property type="entry name" value="TgpA_N"/>
</dbReference>
<feature type="transmembrane region" description="Helical" evidence="2">
    <location>
        <begin position="211"/>
        <end position="234"/>
    </location>
</feature>
<keyword evidence="2" id="KW-0472">Membrane</keyword>
<dbReference type="Gene3D" id="3.10.620.30">
    <property type="match status" value="1"/>
</dbReference>
<evidence type="ECO:0000256" key="1">
    <source>
        <dbReference type="SAM" id="MobiDB-lite"/>
    </source>
</evidence>
<dbReference type="InterPro" id="IPR025403">
    <property type="entry name" value="TgpA-like_C"/>
</dbReference>
<keyword evidence="2" id="KW-0812">Transmembrane</keyword>
<feature type="transmembrane region" description="Helical" evidence="2">
    <location>
        <begin position="41"/>
        <end position="59"/>
    </location>
</feature>
<feature type="transmembrane region" description="Helical" evidence="2">
    <location>
        <begin position="66"/>
        <end position="87"/>
    </location>
</feature>
<dbReference type="AlphaFoldDB" id="A0A401UYC1"/>
<dbReference type="EMBL" id="BHYL01000088">
    <property type="protein sequence ID" value="GCD19689.1"/>
    <property type="molecule type" value="Genomic_DNA"/>
</dbReference>